<evidence type="ECO:0000256" key="10">
    <source>
        <dbReference type="ARBA" id="ARBA00023157"/>
    </source>
</evidence>
<dbReference type="GO" id="GO:0007166">
    <property type="term" value="P:cell surface receptor signaling pathway"/>
    <property type="evidence" value="ECO:0007669"/>
    <property type="project" value="InterPro"/>
</dbReference>
<keyword evidence="6" id="KW-0732">Signal</keyword>
<dbReference type="Proteomes" id="UP001059041">
    <property type="component" value="Linkage Group LG15"/>
</dbReference>
<dbReference type="Pfam" id="PF16489">
    <property type="entry name" value="GAIN"/>
    <property type="match status" value="1"/>
</dbReference>
<dbReference type="SMART" id="SM00179">
    <property type="entry name" value="EGF_CA"/>
    <property type="match status" value="4"/>
</dbReference>
<dbReference type="InterPro" id="IPR000203">
    <property type="entry name" value="GPS"/>
</dbReference>
<dbReference type="InterPro" id="IPR017981">
    <property type="entry name" value="GPCR_2-like_7TM"/>
</dbReference>
<dbReference type="Gene3D" id="2.60.220.50">
    <property type="match status" value="1"/>
</dbReference>
<dbReference type="GO" id="GO:0005509">
    <property type="term" value="F:calcium ion binding"/>
    <property type="evidence" value="ECO:0007669"/>
    <property type="project" value="InterPro"/>
</dbReference>
<dbReference type="PROSITE" id="PS50221">
    <property type="entry name" value="GAIN_B"/>
    <property type="match status" value="1"/>
</dbReference>
<keyword evidence="17" id="KW-0675">Receptor</keyword>
<evidence type="ECO:0000256" key="11">
    <source>
        <dbReference type="ARBA" id="ARBA00023180"/>
    </source>
</evidence>
<dbReference type="InterPro" id="IPR018097">
    <property type="entry name" value="EGF_Ca-bd_CS"/>
</dbReference>
<feature type="transmembrane region" description="Helical" evidence="13">
    <location>
        <begin position="1128"/>
        <end position="1150"/>
    </location>
</feature>
<protein>
    <submittedName>
        <fullName evidence="17">G-protein coupled receptor 110</fullName>
    </submittedName>
</protein>
<feature type="transmembrane region" description="Helical" evidence="13">
    <location>
        <begin position="21"/>
        <end position="38"/>
    </location>
</feature>
<dbReference type="SMART" id="SM00303">
    <property type="entry name" value="GPS"/>
    <property type="match status" value="1"/>
</dbReference>
<dbReference type="PROSITE" id="PS00010">
    <property type="entry name" value="ASX_HYDROXYL"/>
    <property type="match status" value="4"/>
</dbReference>
<evidence type="ECO:0000256" key="12">
    <source>
        <dbReference type="PROSITE-ProRule" id="PRU00076"/>
    </source>
</evidence>
<dbReference type="InterPro" id="IPR000742">
    <property type="entry name" value="EGF"/>
</dbReference>
<dbReference type="SMART" id="SM00181">
    <property type="entry name" value="EGF"/>
    <property type="match status" value="4"/>
</dbReference>
<dbReference type="FunFam" id="2.10.25.10:FF:000005">
    <property type="entry name" value="Fibrillin 2"/>
    <property type="match status" value="2"/>
</dbReference>
<evidence type="ECO:0000313" key="17">
    <source>
        <dbReference type="EMBL" id="KAI7799809.1"/>
    </source>
</evidence>
<feature type="domain" description="EGF-like" evidence="14">
    <location>
        <begin position="322"/>
        <end position="360"/>
    </location>
</feature>
<keyword evidence="5 13" id="KW-0812">Transmembrane</keyword>
<dbReference type="Gene3D" id="2.10.25.10">
    <property type="entry name" value="Laminin"/>
    <property type="match status" value="4"/>
</dbReference>
<keyword evidence="8 13" id="KW-1133">Transmembrane helix</keyword>
<dbReference type="PANTHER" id="PTHR45813">
    <property type="entry name" value="IG-LIKE DOMAIN-CONTAINING PROTEIN"/>
    <property type="match status" value="1"/>
</dbReference>
<keyword evidence="3" id="KW-1003">Cell membrane</keyword>
<dbReference type="GO" id="GO:0004930">
    <property type="term" value="F:G protein-coupled receptor activity"/>
    <property type="evidence" value="ECO:0007669"/>
    <property type="project" value="InterPro"/>
</dbReference>
<dbReference type="InterPro" id="IPR046338">
    <property type="entry name" value="GAIN_dom_sf"/>
</dbReference>
<dbReference type="CDD" id="cd00054">
    <property type="entry name" value="EGF_CA"/>
    <property type="match status" value="4"/>
</dbReference>
<evidence type="ECO:0000256" key="9">
    <source>
        <dbReference type="ARBA" id="ARBA00023136"/>
    </source>
</evidence>
<evidence type="ECO:0000256" key="2">
    <source>
        <dbReference type="ARBA" id="ARBA00007343"/>
    </source>
</evidence>
<feature type="transmembrane region" description="Helical" evidence="13">
    <location>
        <begin position="931"/>
        <end position="952"/>
    </location>
</feature>
<dbReference type="InterPro" id="IPR057400">
    <property type="entry name" value="ADGRF3/5_N"/>
</dbReference>
<gene>
    <name evidence="17" type="ORF">IRJ41_012341</name>
</gene>
<dbReference type="SUPFAM" id="SSF57196">
    <property type="entry name" value="EGF/Laminin"/>
    <property type="match status" value="4"/>
</dbReference>
<evidence type="ECO:0000256" key="4">
    <source>
        <dbReference type="ARBA" id="ARBA00022536"/>
    </source>
</evidence>
<feature type="transmembrane region" description="Helical" evidence="13">
    <location>
        <begin position="1095"/>
        <end position="1116"/>
    </location>
</feature>
<comment type="subcellular location">
    <subcellularLocation>
        <location evidence="1">Cell membrane</location>
        <topology evidence="1">Multi-pass membrane protein</topology>
    </subcellularLocation>
</comment>
<evidence type="ECO:0000313" key="18">
    <source>
        <dbReference type="Proteomes" id="UP001059041"/>
    </source>
</evidence>
<dbReference type="PRINTS" id="PR00249">
    <property type="entry name" value="GPCRSECRETIN"/>
</dbReference>
<keyword evidence="10" id="KW-1015">Disulfide bond</keyword>
<keyword evidence="7" id="KW-0677">Repeat</keyword>
<dbReference type="FunFam" id="1.20.1070.10:FF:000058">
    <property type="entry name" value="Adhesion G protein-coupled receptor F5"/>
    <property type="match status" value="1"/>
</dbReference>
<evidence type="ECO:0000256" key="6">
    <source>
        <dbReference type="ARBA" id="ARBA00022729"/>
    </source>
</evidence>
<dbReference type="Pfam" id="PF25387">
    <property type="entry name" value="ADGRF3_N"/>
    <property type="match status" value="1"/>
</dbReference>
<keyword evidence="9 13" id="KW-0472">Membrane</keyword>
<dbReference type="InterPro" id="IPR049883">
    <property type="entry name" value="NOTCH1_EGF-like"/>
</dbReference>
<sequence length="1176" mass="130127">MRNIQLACEWRVMSLFGNEPLFVNYTFIVFLKAIYSVYMHTCTCSKKDIFCVALPNNLVNFIYITIKYVHVRVRVFEHDVHTFVCTYKSICTTLNVQLTSPFTPPFRSTTVFAHSYTDYTVEIEINASSISVIDEIKKELEKIQIASPVANLTLLEANFTTVCSFFDTEYQCRCEAQHFWPCDMCKLYRSCNTSNDACSCIDNKPSGQFCQKTTNPACTQPPTDINECLNSSLVCGPNAYCHNSNGSYWCSCWSGYNATVPNLTISINNTCTDINECLNSSLVCGPNTYCHNSNGSFSCSCWSGYNVTKMNESVSSSNPCTDVNECQGNPSVCGPNSNCTNVNGGYNCSCWDGFTATVPNLTISINNTCTDINECLNSSLVCGPNTYCHNSNGSFSCSCWSGYNVTKMNESVSSSNPCTVYSTVTPPQTVSSTVTTPQTVYSTLTPPQRVYSTVAPPQAAIKMSMTIDKPFDTSLTKPEDSHYKDFAKQIQDAVEQSYKSLPSYKTGSVNVTGFSSNRHGTKRTSPGQKTQGLLQLLRTGWQVSTSVSNMMYSDVSWHLIKYLQTPDFTCQDNTLGFGKTNDMTKGLCENGKEGSITYKCKSNGWAIEQDDCVLKVIKDLESKLQGLAVTAIPQFMAELSNAVEQNNASVTQSAATVKTIVEILSNIADLSKNITHKKPVMESFLNTVDIIVSDNSSKTWNDLNNKNTTGNTSVKLLEAIENISDRLSDVFAINLSSIHLNRVTIKNSFNQTSQLPSSTTQIVIPNISKPTFITVIFFSKLNDVLPTRNTPNNDNRTSQNRINGDVVVVKVNETINNISFGFDITNSSLGNPQCVFWNFDLDRWDSTGCKVKITGNETDKVTCECIHTTSFSFLMSPFAITDPVKRTALAYITYIGVAISMASLVLCLIIEIILWKSVTRNDTSYMRHVSIVNIAVSLLIANFCFIIGAAIADQDIKQEQMISVGRCSAVVFFMHFFYLAFFFWMLVSALLLFYSTVIVFGQMSRTEMMVIAFTVGYGAPLLIAVITVAFTAGPKNYVSKENACWLNWNPSRALLAFVIPALTIVFINLVVLIVVVCKILKRGVGAVTRPGERHILIVIARCVAFLTPIFGLTWGFGIGTMVSRDFSLHVVFALLNSLQGVFVLVFGILLDGKLMGKPLVLNHIKYILTHNQQIFN</sequence>
<evidence type="ECO:0000259" key="14">
    <source>
        <dbReference type="PROSITE" id="PS50026"/>
    </source>
</evidence>
<dbReference type="Pfam" id="PF07645">
    <property type="entry name" value="EGF_CA"/>
    <property type="match status" value="4"/>
</dbReference>
<accession>A0A9W7TPV3</accession>
<dbReference type="InterPro" id="IPR051587">
    <property type="entry name" value="Adhesion_GPCR"/>
</dbReference>
<comment type="caution">
    <text evidence="12">Lacks conserved residue(s) required for the propagation of feature annotation.</text>
</comment>
<feature type="transmembrane region" description="Helical" evidence="13">
    <location>
        <begin position="888"/>
        <end position="910"/>
    </location>
</feature>
<evidence type="ECO:0000256" key="1">
    <source>
        <dbReference type="ARBA" id="ARBA00004651"/>
    </source>
</evidence>
<feature type="domain" description="G-protein coupled receptors family 2 profile 2" evidence="16">
    <location>
        <begin position="889"/>
        <end position="1151"/>
    </location>
</feature>
<feature type="transmembrane region" description="Helical" evidence="13">
    <location>
        <begin position="1053"/>
        <end position="1075"/>
    </location>
</feature>
<comment type="caution">
    <text evidence="17">The sequence shown here is derived from an EMBL/GenBank/DDBJ whole genome shotgun (WGS) entry which is preliminary data.</text>
</comment>
<keyword evidence="4 12" id="KW-0245">EGF-like domain</keyword>
<evidence type="ECO:0000256" key="7">
    <source>
        <dbReference type="ARBA" id="ARBA00022737"/>
    </source>
</evidence>
<dbReference type="GO" id="GO:0005886">
    <property type="term" value="C:plasma membrane"/>
    <property type="evidence" value="ECO:0007669"/>
    <property type="project" value="UniProtKB-SubCell"/>
</dbReference>
<feature type="domain" description="GAIN-B" evidence="15">
    <location>
        <begin position="722"/>
        <end position="881"/>
    </location>
</feature>
<keyword evidence="11" id="KW-0325">Glycoprotein</keyword>
<dbReference type="EMBL" id="JAFHDT010000015">
    <property type="protein sequence ID" value="KAI7799809.1"/>
    <property type="molecule type" value="Genomic_DNA"/>
</dbReference>
<name>A0A9W7TPV3_TRIRA</name>
<keyword evidence="18" id="KW-1185">Reference proteome</keyword>
<dbReference type="InterPro" id="IPR001881">
    <property type="entry name" value="EGF-like_Ca-bd_dom"/>
</dbReference>
<dbReference type="InterPro" id="IPR057244">
    <property type="entry name" value="GAIN_B"/>
</dbReference>
<dbReference type="PROSITE" id="PS50261">
    <property type="entry name" value="G_PROTEIN_RECEP_F2_4"/>
    <property type="match status" value="1"/>
</dbReference>
<feature type="transmembrane region" description="Helical" evidence="13">
    <location>
        <begin position="1009"/>
        <end position="1033"/>
    </location>
</feature>
<dbReference type="AlphaFoldDB" id="A0A9W7TPV3"/>
<proteinExistence type="inferred from homology"/>
<organism evidence="17 18">
    <name type="scientific">Triplophysa rosa</name>
    <name type="common">Cave loach</name>
    <dbReference type="NCBI Taxonomy" id="992332"/>
    <lineage>
        <taxon>Eukaryota</taxon>
        <taxon>Metazoa</taxon>
        <taxon>Chordata</taxon>
        <taxon>Craniata</taxon>
        <taxon>Vertebrata</taxon>
        <taxon>Euteleostomi</taxon>
        <taxon>Actinopterygii</taxon>
        <taxon>Neopterygii</taxon>
        <taxon>Teleostei</taxon>
        <taxon>Ostariophysi</taxon>
        <taxon>Cypriniformes</taxon>
        <taxon>Nemacheilidae</taxon>
        <taxon>Triplophysa</taxon>
    </lineage>
</organism>
<evidence type="ECO:0000256" key="13">
    <source>
        <dbReference type="SAM" id="Phobius"/>
    </source>
</evidence>
<dbReference type="InterPro" id="IPR032471">
    <property type="entry name" value="AGRL2-4_GAIN_subdom_A"/>
</dbReference>
<dbReference type="InterPro" id="IPR000832">
    <property type="entry name" value="GPCR_2_secretin-like"/>
</dbReference>
<dbReference type="Gene3D" id="1.20.1070.10">
    <property type="entry name" value="Rhodopsin 7-helix transmembrane proteins"/>
    <property type="match status" value="1"/>
</dbReference>
<dbReference type="PANTHER" id="PTHR45813:SF4">
    <property type="entry name" value="ADHESION G PROTEIN-COUPLED RECEPTOR F5"/>
    <property type="match status" value="1"/>
</dbReference>
<evidence type="ECO:0000256" key="8">
    <source>
        <dbReference type="ARBA" id="ARBA00022989"/>
    </source>
</evidence>
<dbReference type="PROSITE" id="PS01187">
    <property type="entry name" value="EGF_CA"/>
    <property type="match status" value="2"/>
</dbReference>
<evidence type="ECO:0000256" key="5">
    <source>
        <dbReference type="ARBA" id="ARBA00022692"/>
    </source>
</evidence>
<dbReference type="GO" id="GO:0007189">
    <property type="term" value="P:adenylate cyclase-activating G protein-coupled receptor signaling pathway"/>
    <property type="evidence" value="ECO:0007669"/>
    <property type="project" value="TreeGrafter"/>
</dbReference>
<feature type="domain" description="EGF-like" evidence="14">
    <location>
        <begin position="224"/>
        <end position="262"/>
    </location>
</feature>
<evidence type="ECO:0000259" key="15">
    <source>
        <dbReference type="PROSITE" id="PS50221"/>
    </source>
</evidence>
<dbReference type="PROSITE" id="PS50026">
    <property type="entry name" value="EGF_3"/>
    <property type="match status" value="2"/>
</dbReference>
<evidence type="ECO:0000259" key="16">
    <source>
        <dbReference type="PROSITE" id="PS50261"/>
    </source>
</evidence>
<reference evidence="17" key="1">
    <citation type="submission" date="2021-02" db="EMBL/GenBank/DDBJ databases">
        <title>Comparative genomics reveals that relaxation of natural selection precedes convergent phenotypic evolution of cavefish.</title>
        <authorList>
            <person name="Peng Z."/>
        </authorList>
    </citation>
    <scope>NUCLEOTIDE SEQUENCE</scope>
    <source>
        <tissue evidence="17">Muscle</tissue>
    </source>
</reference>
<dbReference type="InterPro" id="IPR000152">
    <property type="entry name" value="EGF-type_Asp/Asn_hydroxyl_site"/>
</dbReference>
<dbReference type="Pfam" id="PF00002">
    <property type="entry name" value="7tm_2"/>
    <property type="match status" value="1"/>
</dbReference>
<dbReference type="Pfam" id="PF01825">
    <property type="entry name" value="GPS"/>
    <property type="match status" value="1"/>
</dbReference>
<evidence type="ECO:0000256" key="3">
    <source>
        <dbReference type="ARBA" id="ARBA00022475"/>
    </source>
</evidence>
<feature type="transmembrane region" description="Helical" evidence="13">
    <location>
        <begin position="972"/>
        <end position="997"/>
    </location>
</feature>
<comment type="similarity">
    <text evidence="2">Belongs to the G-protein coupled receptor 2 family. Adhesion G-protein coupled receptor (ADGR) subfamily.</text>
</comment>